<organism evidence="1 2">
    <name type="scientific">Fonsecaea monophora</name>
    <dbReference type="NCBI Taxonomy" id="254056"/>
    <lineage>
        <taxon>Eukaryota</taxon>
        <taxon>Fungi</taxon>
        <taxon>Dikarya</taxon>
        <taxon>Ascomycota</taxon>
        <taxon>Pezizomycotina</taxon>
        <taxon>Eurotiomycetes</taxon>
        <taxon>Chaetothyriomycetidae</taxon>
        <taxon>Chaetothyriales</taxon>
        <taxon>Herpotrichiellaceae</taxon>
        <taxon>Fonsecaea</taxon>
    </lineage>
</organism>
<accession>A0A177FE41</accession>
<dbReference type="EMBL" id="LVKK01000024">
    <property type="protein sequence ID" value="OAG41459.1"/>
    <property type="molecule type" value="Genomic_DNA"/>
</dbReference>
<name>A0A177FE41_9EURO</name>
<dbReference type="GeneID" id="34599571"/>
<dbReference type="Proteomes" id="UP000077002">
    <property type="component" value="Unassembled WGS sequence"/>
</dbReference>
<reference evidence="1 2" key="1">
    <citation type="submission" date="2016-03" db="EMBL/GenBank/DDBJ databases">
        <title>Draft genome sequence of the Fonsecaea monophora CBS 269.37.</title>
        <authorList>
            <person name="Bombassaro A."/>
            <person name="Vinicius W.A."/>
            <person name="De Hoog S."/>
            <person name="Sun J."/>
            <person name="Souza E.M."/>
            <person name="Raittz R.T."/>
            <person name="Costa F."/>
            <person name="Leao A.C."/>
            <person name="Tadra-Sfeir M.Z."/>
            <person name="Baura V."/>
            <person name="Balsanelli E."/>
            <person name="Pedrosa F.O."/>
            <person name="Moreno L.F."/>
            <person name="Steffens M.B."/>
            <person name="Xi L."/>
            <person name="Bocca A.L."/>
            <person name="Felipe M.S."/>
            <person name="Teixeira M."/>
            <person name="Telles Filho F.Q."/>
            <person name="Azevedo C.M."/>
            <person name="Gomes R."/>
            <person name="Vicente V.A."/>
        </authorList>
    </citation>
    <scope>NUCLEOTIDE SEQUENCE [LARGE SCALE GENOMIC DNA]</scope>
    <source>
        <strain evidence="1 2">CBS 269.37</strain>
    </source>
</reference>
<dbReference type="RefSeq" id="XP_022513411.1">
    <property type="nucleotide sequence ID" value="XM_022654374.1"/>
</dbReference>
<evidence type="ECO:0000313" key="2">
    <source>
        <dbReference type="Proteomes" id="UP000077002"/>
    </source>
</evidence>
<protein>
    <submittedName>
        <fullName evidence="1">Uncharacterized protein</fullName>
    </submittedName>
</protein>
<dbReference type="AlphaFoldDB" id="A0A177FE41"/>
<keyword evidence="2" id="KW-1185">Reference proteome</keyword>
<gene>
    <name evidence="1" type="ORF">AYO21_04401</name>
</gene>
<evidence type="ECO:0000313" key="1">
    <source>
        <dbReference type="EMBL" id="OAG41459.1"/>
    </source>
</evidence>
<proteinExistence type="predicted"/>
<sequence length="255" mass="27622">MAGKKAFDGTEDDELVTLDVRVLVLDEVEEVAKRVETVVRVEDPVAEDPGRKLVVKPELLDDSTDLDVLVLAPVEINVPELVPDDEVGNPVEVVTGDVVEAVWVVVVVPERIVVVLVLADEVVRDTELVLLRIVVEEVIELEFGTLEVEAVELVEPIVVSDEAELGVADVVVEGTEVTEEVTDCVETVTLEILVVEDWIILETEVPPDADVTDMTAEVDDVAGVTRADVVRVDVPGVVVLAALDIELELEGATNW</sequence>
<comment type="caution">
    <text evidence="1">The sequence shown here is derived from an EMBL/GenBank/DDBJ whole genome shotgun (WGS) entry which is preliminary data.</text>
</comment>